<organism evidence="2">
    <name type="scientific">marine metagenome</name>
    <dbReference type="NCBI Taxonomy" id="408172"/>
    <lineage>
        <taxon>unclassified sequences</taxon>
        <taxon>metagenomes</taxon>
        <taxon>ecological metagenomes</taxon>
    </lineage>
</organism>
<evidence type="ECO:0008006" key="3">
    <source>
        <dbReference type="Google" id="ProtNLM"/>
    </source>
</evidence>
<sequence length="95" mass="10506">VKLQRFVGKNTKSVLDEIRTILGEEALIVSNTKVGSKTEIIAAGEPKSSGFTRPGKSHRDSQVSPRREESFDNVMVSQKGVNSENQDPDPWSHIK</sequence>
<feature type="compositionally biased region" description="Basic and acidic residues" evidence="1">
    <location>
        <begin position="57"/>
        <end position="70"/>
    </location>
</feature>
<dbReference type="AlphaFoldDB" id="A0A382ZV47"/>
<protein>
    <recommendedName>
        <fullName evidence="3">Flagellar biosynthesis protein FlhF</fullName>
    </recommendedName>
</protein>
<evidence type="ECO:0000256" key="1">
    <source>
        <dbReference type="SAM" id="MobiDB-lite"/>
    </source>
</evidence>
<evidence type="ECO:0000313" key="2">
    <source>
        <dbReference type="EMBL" id="SVD99170.1"/>
    </source>
</evidence>
<gene>
    <name evidence="2" type="ORF">METZ01_LOCUS452024</name>
</gene>
<accession>A0A382ZV47</accession>
<feature type="non-terminal residue" evidence="2">
    <location>
        <position position="1"/>
    </location>
</feature>
<feature type="non-terminal residue" evidence="2">
    <location>
        <position position="95"/>
    </location>
</feature>
<feature type="compositionally biased region" description="Polar residues" evidence="1">
    <location>
        <begin position="75"/>
        <end position="85"/>
    </location>
</feature>
<name>A0A382ZV47_9ZZZZ</name>
<dbReference type="EMBL" id="UINC01186784">
    <property type="protein sequence ID" value="SVD99170.1"/>
    <property type="molecule type" value="Genomic_DNA"/>
</dbReference>
<proteinExistence type="predicted"/>
<reference evidence="2" key="1">
    <citation type="submission" date="2018-05" db="EMBL/GenBank/DDBJ databases">
        <authorList>
            <person name="Lanie J.A."/>
            <person name="Ng W.-L."/>
            <person name="Kazmierczak K.M."/>
            <person name="Andrzejewski T.M."/>
            <person name="Davidsen T.M."/>
            <person name="Wayne K.J."/>
            <person name="Tettelin H."/>
            <person name="Glass J.I."/>
            <person name="Rusch D."/>
            <person name="Podicherti R."/>
            <person name="Tsui H.-C.T."/>
            <person name="Winkler M.E."/>
        </authorList>
    </citation>
    <scope>NUCLEOTIDE SEQUENCE</scope>
</reference>
<feature type="region of interest" description="Disordered" evidence="1">
    <location>
        <begin position="37"/>
        <end position="95"/>
    </location>
</feature>